<feature type="region of interest" description="Disordered" evidence="6">
    <location>
        <begin position="1"/>
        <end position="22"/>
    </location>
</feature>
<feature type="binding site" evidence="4">
    <location>
        <position position="68"/>
    </location>
    <ligand>
        <name>ATP</name>
        <dbReference type="ChEBI" id="CHEBI:30616"/>
    </ligand>
</feature>
<organism evidence="8 9">
    <name type="scientific">Mesorhabditis spiculigera</name>
    <dbReference type="NCBI Taxonomy" id="96644"/>
    <lineage>
        <taxon>Eukaryota</taxon>
        <taxon>Metazoa</taxon>
        <taxon>Ecdysozoa</taxon>
        <taxon>Nematoda</taxon>
        <taxon>Chromadorea</taxon>
        <taxon>Rhabditida</taxon>
        <taxon>Rhabditina</taxon>
        <taxon>Rhabditomorpha</taxon>
        <taxon>Rhabditoidea</taxon>
        <taxon>Rhabditidae</taxon>
        <taxon>Mesorhabditinae</taxon>
        <taxon>Mesorhabditis</taxon>
    </lineage>
</organism>
<dbReference type="PANTHER" id="PTHR11909">
    <property type="entry name" value="CASEIN KINASE-RELATED"/>
    <property type="match status" value="1"/>
</dbReference>
<keyword evidence="3 4" id="KW-0067">ATP-binding</keyword>
<comment type="similarity">
    <text evidence="5">Belongs to the protein kinase superfamily.</text>
</comment>
<dbReference type="InterPro" id="IPR000719">
    <property type="entry name" value="Prot_kinase_dom"/>
</dbReference>
<evidence type="ECO:0000259" key="7">
    <source>
        <dbReference type="PROSITE" id="PS50011"/>
    </source>
</evidence>
<evidence type="ECO:0000313" key="9">
    <source>
        <dbReference type="Proteomes" id="UP001177023"/>
    </source>
</evidence>
<evidence type="ECO:0000256" key="3">
    <source>
        <dbReference type="ARBA" id="ARBA00022840"/>
    </source>
</evidence>
<dbReference type="Gene3D" id="1.10.510.10">
    <property type="entry name" value="Transferase(Phosphotransferase) domain 1"/>
    <property type="match status" value="1"/>
</dbReference>
<gene>
    <name evidence="8" type="ORF">MSPICULIGERA_LOCUS22264</name>
</gene>
<dbReference type="EC" id="2.7.11.1" evidence="1"/>
<keyword evidence="9" id="KW-1185">Reference proteome</keyword>
<protein>
    <recommendedName>
        <fullName evidence="1">non-specific serine/threonine protein kinase</fullName>
        <ecNumber evidence="1">2.7.11.1</ecNumber>
    </recommendedName>
</protein>
<keyword evidence="5" id="KW-0723">Serine/threonine-protein kinase</keyword>
<sequence length="324" mass="36935">MLARPEQQQNPGLDKNGRPLRGKAAPPYVDEGVIIGRFKFAKMIGGGGFGQIYRVVNIDNGQLVAAGKVEPQGQDQGRMILECQVLVLMRGTPHFPTMYCSGEYGRYNFIVMELLGRNLADIRKKQRTRRMSVPTTFKLGIQLADAFQSLHQKGFVHRDVKPSNMCLGHGSKVNTCFLVDFGMARKFIGPDGRIRRARSYAAFRGTMRYVSIRVHERHEQTPADDFMSLYYTLLELGEGALPWRLLTDHDEILAQKLRYDFPKLIAYTPPKMGDFYKHINELAYDQMPNYDLIRQIFKNCMPPGTNVSEPFDFDQEAVAMSYYG</sequence>
<feature type="domain" description="Protein kinase" evidence="7">
    <location>
        <begin position="38"/>
        <end position="324"/>
    </location>
</feature>
<feature type="compositionally biased region" description="Polar residues" evidence="6">
    <location>
        <begin position="1"/>
        <end position="11"/>
    </location>
</feature>
<evidence type="ECO:0000256" key="2">
    <source>
        <dbReference type="ARBA" id="ARBA00022741"/>
    </source>
</evidence>
<accession>A0AA36DDF0</accession>
<keyword evidence="2 4" id="KW-0547">Nucleotide-binding</keyword>
<comment type="caution">
    <text evidence="8">The sequence shown here is derived from an EMBL/GenBank/DDBJ whole genome shotgun (WGS) entry which is preliminary data.</text>
</comment>
<evidence type="ECO:0000256" key="6">
    <source>
        <dbReference type="SAM" id="MobiDB-lite"/>
    </source>
</evidence>
<dbReference type="SUPFAM" id="SSF56112">
    <property type="entry name" value="Protein kinase-like (PK-like)"/>
    <property type="match status" value="1"/>
</dbReference>
<dbReference type="PROSITE" id="PS00107">
    <property type="entry name" value="PROTEIN_KINASE_ATP"/>
    <property type="match status" value="1"/>
</dbReference>
<feature type="non-terminal residue" evidence="8">
    <location>
        <position position="324"/>
    </location>
</feature>
<dbReference type="Pfam" id="PF00069">
    <property type="entry name" value="Pkinase"/>
    <property type="match status" value="1"/>
</dbReference>
<proteinExistence type="inferred from homology"/>
<name>A0AA36DDF0_9BILA</name>
<evidence type="ECO:0000256" key="5">
    <source>
        <dbReference type="RuleBase" id="RU000304"/>
    </source>
</evidence>
<evidence type="ECO:0000256" key="4">
    <source>
        <dbReference type="PROSITE-ProRule" id="PRU10141"/>
    </source>
</evidence>
<dbReference type="Proteomes" id="UP001177023">
    <property type="component" value="Unassembled WGS sequence"/>
</dbReference>
<dbReference type="InterPro" id="IPR008271">
    <property type="entry name" value="Ser/Thr_kinase_AS"/>
</dbReference>
<dbReference type="PROSITE" id="PS00108">
    <property type="entry name" value="PROTEIN_KINASE_ST"/>
    <property type="match status" value="1"/>
</dbReference>
<evidence type="ECO:0000313" key="8">
    <source>
        <dbReference type="EMBL" id="CAJ0584203.1"/>
    </source>
</evidence>
<keyword evidence="5" id="KW-0808">Transferase</keyword>
<dbReference type="EMBL" id="CATQJA010002688">
    <property type="protein sequence ID" value="CAJ0584203.1"/>
    <property type="molecule type" value="Genomic_DNA"/>
</dbReference>
<reference evidence="8" key="1">
    <citation type="submission" date="2023-06" db="EMBL/GenBank/DDBJ databases">
        <authorList>
            <person name="Delattre M."/>
        </authorList>
    </citation>
    <scope>NUCLEOTIDE SEQUENCE</scope>
    <source>
        <strain evidence="8">AF72</strain>
    </source>
</reference>
<dbReference type="SMART" id="SM00220">
    <property type="entry name" value="S_TKc"/>
    <property type="match status" value="1"/>
</dbReference>
<dbReference type="GO" id="GO:0005524">
    <property type="term" value="F:ATP binding"/>
    <property type="evidence" value="ECO:0007669"/>
    <property type="project" value="UniProtKB-UniRule"/>
</dbReference>
<dbReference type="AlphaFoldDB" id="A0AA36DDF0"/>
<dbReference type="InterPro" id="IPR050235">
    <property type="entry name" value="CK1_Ser-Thr_kinase"/>
</dbReference>
<dbReference type="InterPro" id="IPR011009">
    <property type="entry name" value="Kinase-like_dom_sf"/>
</dbReference>
<dbReference type="InterPro" id="IPR017441">
    <property type="entry name" value="Protein_kinase_ATP_BS"/>
</dbReference>
<keyword evidence="5" id="KW-0418">Kinase</keyword>
<dbReference type="GO" id="GO:0004674">
    <property type="term" value="F:protein serine/threonine kinase activity"/>
    <property type="evidence" value="ECO:0007669"/>
    <property type="project" value="UniProtKB-KW"/>
</dbReference>
<evidence type="ECO:0000256" key="1">
    <source>
        <dbReference type="ARBA" id="ARBA00012513"/>
    </source>
</evidence>
<dbReference type="PROSITE" id="PS50011">
    <property type="entry name" value="PROTEIN_KINASE_DOM"/>
    <property type="match status" value="1"/>
</dbReference>